<feature type="region of interest" description="Disordered" evidence="1">
    <location>
        <begin position="1"/>
        <end position="36"/>
    </location>
</feature>
<dbReference type="InterPro" id="IPR011051">
    <property type="entry name" value="RmlC_Cupin_sf"/>
</dbReference>
<keyword evidence="4" id="KW-1185">Reference proteome</keyword>
<comment type="caution">
    <text evidence="3">The sequence shown here is derived from an EMBL/GenBank/DDBJ whole genome shotgun (WGS) entry which is preliminary data.</text>
</comment>
<protein>
    <recommendedName>
        <fullName evidence="2">ChrR-like cupin domain-containing protein</fullName>
    </recommendedName>
</protein>
<dbReference type="Gene3D" id="2.60.120.10">
    <property type="entry name" value="Jelly Rolls"/>
    <property type="match status" value="1"/>
</dbReference>
<evidence type="ECO:0000256" key="1">
    <source>
        <dbReference type="SAM" id="MobiDB-lite"/>
    </source>
</evidence>
<dbReference type="InterPro" id="IPR025979">
    <property type="entry name" value="ChrR-like_cupin_dom"/>
</dbReference>
<evidence type="ECO:0000313" key="3">
    <source>
        <dbReference type="EMBL" id="GES32010.1"/>
    </source>
</evidence>
<accession>A0A5J4LKE0</accession>
<reference evidence="3 4" key="1">
    <citation type="submission" date="2019-10" db="EMBL/GenBank/DDBJ databases">
        <title>Whole genome shotgun sequence of Streptomyces angustmyceticus NBRC 3934.</title>
        <authorList>
            <person name="Hosoyama A."/>
            <person name="Ichikawa N."/>
            <person name="Kimura A."/>
            <person name="Kitahashi Y."/>
            <person name="Komaki H."/>
            <person name="Uohara A."/>
        </authorList>
    </citation>
    <scope>NUCLEOTIDE SEQUENCE [LARGE SCALE GENOMIC DNA]</scope>
    <source>
        <strain evidence="3 4">NBRC 3934</strain>
    </source>
</reference>
<sequence length="138" mass="14330">MSETETTARTAGGPAVAGGAQGTGRERDAPGVGGTAGYVWTTVDDAPVRELFPGIRIRPLWTGADGAKAQVLEMDAGSRWDGVDVHAPGPEEVFVVSGTFHDGDREHPAGSFLHAPAGSWHVPQSAVGCTLFVFYPEG</sequence>
<dbReference type="RefSeq" id="WP_086718530.1">
    <property type="nucleotide sequence ID" value="NZ_BLAG01000012.1"/>
</dbReference>
<name>A0A5J4LKE0_9ACTN</name>
<organism evidence="3 4">
    <name type="scientific">Streptomyces angustmyceticus</name>
    <dbReference type="NCBI Taxonomy" id="285578"/>
    <lineage>
        <taxon>Bacteria</taxon>
        <taxon>Bacillati</taxon>
        <taxon>Actinomycetota</taxon>
        <taxon>Actinomycetes</taxon>
        <taxon>Kitasatosporales</taxon>
        <taxon>Streptomycetaceae</taxon>
        <taxon>Streptomyces</taxon>
    </lineage>
</organism>
<dbReference type="OrthoDB" id="9801227at2"/>
<evidence type="ECO:0000313" key="4">
    <source>
        <dbReference type="Proteomes" id="UP000325598"/>
    </source>
</evidence>
<dbReference type="Pfam" id="PF12973">
    <property type="entry name" value="Cupin_7"/>
    <property type="match status" value="1"/>
</dbReference>
<dbReference type="Proteomes" id="UP000325598">
    <property type="component" value="Unassembled WGS sequence"/>
</dbReference>
<dbReference type="InterPro" id="IPR014710">
    <property type="entry name" value="RmlC-like_jellyroll"/>
</dbReference>
<feature type="domain" description="ChrR-like cupin" evidence="2">
    <location>
        <begin position="41"/>
        <end position="134"/>
    </location>
</feature>
<dbReference type="EMBL" id="BLAG01000012">
    <property type="protein sequence ID" value="GES32010.1"/>
    <property type="molecule type" value="Genomic_DNA"/>
</dbReference>
<proteinExistence type="predicted"/>
<dbReference type="AlphaFoldDB" id="A0A5J4LKE0"/>
<gene>
    <name evidence="3" type="ORF">San01_44970</name>
</gene>
<dbReference type="GeneID" id="96751226"/>
<evidence type="ECO:0000259" key="2">
    <source>
        <dbReference type="Pfam" id="PF12973"/>
    </source>
</evidence>
<dbReference type="SUPFAM" id="SSF51182">
    <property type="entry name" value="RmlC-like cupins"/>
    <property type="match status" value="1"/>
</dbReference>